<accession>C9LWB9</accession>
<evidence type="ECO:0000313" key="1">
    <source>
        <dbReference type="EMBL" id="EEX76922.1"/>
    </source>
</evidence>
<dbReference type="Proteomes" id="UP000003505">
    <property type="component" value="Unassembled WGS sequence"/>
</dbReference>
<dbReference type="AlphaFoldDB" id="C9LWB9"/>
<reference evidence="1 2" key="1">
    <citation type="submission" date="2009-09" db="EMBL/GenBank/DDBJ databases">
        <authorList>
            <person name="Weinstock G."/>
            <person name="Sodergren E."/>
            <person name="Clifton S."/>
            <person name="Fulton L."/>
            <person name="Fulton B."/>
            <person name="Courtney L."/>
            <person name="Fronick C."/>
            <person name="Harrison M."/>
            <person name="Strong C."/>
            <person name="Farmer C."/>
            <person name="Delahaunty K."/>
            <person name="Markovic C."/>
            <person name="Hall O."/>
            <person name="Minx P."/>
            <person name="Tomlinson C."/>
            <person name="Mitreva M."/>
            <person name="Nelson J."/>
            <person name="Hou S."/>
            <person name="Wollam A."/>
            <person name="Pepin K.H."/>
            <person name="Johnson M."/>
            <person name="Bhonagiri V."/>
            <person name="Nash W.E."/>
            <person name="Warren W."/>
            <person name="Chinwalla A."/>
            <person name="Mardis E.R."/>
            <person name="Wilson R.K."/>
        </authorList>
    </citation>
    <scope>NUCLEOTIDE SEQUENCE [LARGE SCALE GENOMIC DNA]</scope>
    <source>
        <strain evidence="2">ATCC 35185 / DSM 20758 / VPI D19B-28</strain>
    </source>
</reference>
<sequence>MFRLFAARSSQATRLSYFIREGLSSTFLNFFELLAVVLCDNECYITRTR</sequence>
<proteinExistence type="predicted"/>
<name>C9LWB9_SELS3</name>
<protein>
    <submittedName>
        <fullName evidence="1">Uncharacterized protein</fullName>
    </submittedName>
</protein>
<dbReference type="EMBL" id="ACKP02000040">
    <property type="protein sequence ID" value="EEX76922.1"/>
    <property type="molecule type" value="Genomic_DNA"/>
</dbReference>
<organism evidence="1 2">
    <name type="scientific">Selenomonas sputigena (strain ATCC 35185 / DSM 20758 / CCUG 44933 / VPI D19B-28)</name>
    <dbReference type="NCBI Taxonomy" id="546271"/>
    <lineage>
        <taxon>Bacteria</taxon>
        <taxon>Bacillati</taxon>
        <taxon>Bacillota</taxon>
        <taxon>Negativicutes</taxon>
        <taxon>Selenomonadales</taxon>
        <taxon>Selenomonadaceae</taxon>
        <taxon>Selenomonas</taxon>
    </lineage>
</organism>
<evidence type="ECO:0000313" key="2">
    <source>
        <dbReference type="Proteomes" id="UP000003505"/>
    </source>
</evidence>
<comment type="caution">
    <text evidence="1">The sequence shown here is derived from an EMBL/GenBank/DDBJ whole genome shotgun (WGS) entry which is preliminary data.</text>
</comment>
<gene>
    <name evidence="1" type="ORF">SELSPUOL_01773</name>
</gene>